<sequence>MEKTNKSSTIRRIGIGFEDPSDRDVFADGSACRGPDPDHPGLEKLELYRQLIGNRRRIDPNPPAGEVRRRELEGAWMQKPLREIQQENDKARKIVEEKRIFGLGRQAAAGLALAGAKGGPDATGIANHVRDAYRYRAARAEAQRSGVPPADHLAQKFNPNKLKELEHSNEILDAVLQYKIYKLADLLGCPIKKPKTFGLTEEEVKKAGATLLI</sequence>
<dbReference type="AlphaFoldDB" id="A0A6V1LY66"/>
<proteinExistence type="predicted"/>
<organism evidence="1">
    <name type="scientific">Heterosigma akashiwo</name>
    <name type="common">Chromophytic alga</name>
    <name type="synonym">Heterosigma carterae</name>
    <dbReference type="NCBI Taxonomy" id="2829"/>
    <lineage>
        <taxon>Eukaryota</taxon>
        <taxon>Sar</taxon>
        <taxon>Stramenopiles</taxon>
        <taxon>Ochrophyta</taxon>
        <taxon>Raphidophyceae</taxon>
        <taxon>Chattonellales</taxon>
        <taxon>Chattonellaceae</taxon>
        <taxon>Heterosigma</taxon>
    </lineage>
</organism>
<dbReference type="EMBL" id="HBIU01044814">
    <property type="protein sequence ID" value="CAE0641334.1"/>
    <property type="molecule type" value="Transcribed_RNA"/>
</dbReference>
<accession>A0A6V1LY66</accession>
<gene>
    <name evidence="1" type="ORF">HAKA00212_LOCUS20162</name>
</gene>
<protein>
    <submittedName>
        <fullName evidence="1">Uncharacterized protein</fullName>
    </submittedName>
</protein>
<reference evidence="1" key="1">
    <citation type="submission" date="2021-01" db="EMBL/GenBank/DDBJ databases">
        <authorList>
            <person name="Corre E."/>
            <person name="Pelletier E."/>
            <person name="Niang G."/>
            <person name="Scheremetjew M."/>
            <person name="Finn R."/>
            <person name="Kale V."/>
            <person name="Holt S."/>
            <person name="Cochrane G."/>
            <person name="Meng A."/>
            <person name="Brown T."/>
            <person name="Cohen L."/>
        </authorList>
    </citation>
    <scope>NUCLEOTIDE SEQUENCE</scope>
    <source>
        <strain evidence="1">CCMP3107</strain>
    </source>
</reference>
<evidence type="ECO:0000313" key="1">
    <source>
        <dbReference type="EMBL" id="CAE0641334.1"/>
    </source>
</evidence>
<name>A0A6V1LY66_HETAK</name>